<accession>A0A809RVP2</accession>
<evidence type="ECO:0000313" key="1">
    <source>
        <dbReference type="EMBL" id="BBO23892.1"/>
    </source>
</evidence>
<evidence type="ECO:0000313" key="2">
    <source>
        <dbReference type="Proteomes" id="UP000662873"/>
    </source>
</evidence>
<name>A0A809RVP2_9BACT</name>
<dbReference type="AlphaFoldDB" id="A0A809RVP2"/>
<dbReference type="SUPFAM" id="SSF52540">
    <property type="entry name" value="P-loop containing nucleoside triphosphate hydrolases"/>
    <property type="match status" value="1"/>
</dbReference>
<proteinExistence type="predicted"/>
<reference evidence="1" key="1">
    <citation type="journal article" name="DNA Res.">
        <title>The physiological potential of anammox bacteria as revealed by their core genome structure.</title>
        <authorList>
            <person name="Okubo T."/>
            <person name="Toyoda A."/>
            <person name="Fukuhara K."/>
            <person name="Uchiyama I."/>
            <person name="Harigaya Y."/>
            <person name="Kuroiwa M."/>
            <person name="Suzuki T."/>
            <person name="Murakami Y."/>
            <person name="Suwa Y."/>
            <person name="Takami H."/>
        </authorList>
    </citation>
    <scope>NUCLEOTIDE SEQUENCE</scope>
    <source>
        <strain evidence="1">317325-2</strain>
    </source>
</reference>
<protein>
    <recommendedName>
        <fullName evidence="3">Orc1-like AAA ATPase domain-containing protein</fullName>
    </recommendedName>
</protein>
<evidence type="ECO:0008006" key="3">
    <source>
        <dbReference type="Google" id="ProtNLM"/>
    </source>
</evidence>
<dbReference type="InterPro" id="IPR027417">
    <property type="entry name" value="P-loop_NTPase"/>
</dbReference>
<organism evidence="1 2">
    <name type="scientific">Candidatus Nitrosymbiomonas proteolyticus</name>
    <dbReference type="NCBI Taxonomy" id="2608984"/>
    <lineage>
        <taxon>Bacteria</taxon>
        <taxon>Bacillati</taxon>
        <taxon>Armatimonadota</taxon>
        <taxon>Armatimonadota incertae sedis</taxon>
        <taxon>Candidatus Nitrosymbiomonas</taxon>
    </lineage>
</organism>
<gene>
    <name evidence="1" type="ORF">NPRO_14870</name>
</gene>
<dbReference type="Proteomes" id="UP000662873">
    <property type="component" value="Chromosome"/>
</dbReference>
<dbReference type="KEGG" id="npy:NPRO_14870"/>
<sequence>MGRADQVNRILQRGAGQVASGKPVSIFVEGEYGIGKSSLVTFTQRLAEKKYKLLPIYVTLGGCKSMDDVAARTVECTLIAGGHESTRGEKLRNWLAKYVGEQGLFGFKINLQALKTDAPDFSSPQGMLAFFEEAVKRLSDEGVAGIFLVFDEINGIVGDPGFSMFLKSFVDENGVRREPVPLLLALCGTDDKRREMIQRHKPVDRIFDVIHVDAMSDSEMDEFFTSAFKSVGISVEPGALVLFRVFSAGLPKIMQMLGDSAYWIDRDANIDREDVGQAAFATAEDVGRKFVDQQVFNALRSEKYQAILDIIGQQAPLEMSFVRGDIMASLSDVQQKVFDNFLQRMRQLNVIRQGERKGEYVFNVLMVRYYIYITAQRRKAQ</sequence>
<dbReference type="EMBL" id="AP021858">
    <property type="protein sequence ID" value="BBO23892.1"/>
    <property type="molecule type" value="Genomic_DNA"/>
</dbReference>
<dbReference type="Gene3D" id="3.40.50.300">
    <property type="entry name" value="P-loop containing nucleotide triphosphate hydrolases"/>
    <property type="match status" value="1"/>
</dbReference>